<evidence type="ECO:0000313" key="1">
    <source>
        <dbReference type="EMBL" id="PKC00861.1"/>
    </source>
</evidence>
<comment type="caution">
    <text evidence="1">The sequence shown here is derived from an EMBL/GenBank/DDBJ whole genome shotgun (WGS) entry which is preliminary data.</text>
</comment>
<dbReference type="VEuPathDB" id="FungiDB:FUN_023750"/>
<accession>A0A2N0P209</accession>
<dbReference type="AlphaFoldDB" id="A0A2N0P209"/>
<evidence type="ECO:0000313" key="2">
    <source>
        <dbReference type="Proteomes" id="UP000232722"/>
    </source>
</evidence>
<name>A0A2N0P209_9GLOM</name>
<dbReference type="EMBL" id="LLXJ01001764">
    <property type="protein sequence ID" value="PKC00861.1"/>
    <property type="molecule type" value="Genomic_DNA"/>
</dbReference>
<proteinExistence type="predicted"/>
<gene>
    <name evidence="1" type="ORF">RhiirA5_382164</name>
</gene>
<protein>
    <submittedName>
        <fullName evidence="1">Uncharacterized protein</fullName>
    </submittedName>
</protein>
<organism evidence="1 2">
    <name type="scientific">Rhizophagus irregularis</name>
    <dbReference type="NCBI Taxonomy" id="588596"/>
    <lineage>
        <taxon>Eukaryota</taxon>
        <taxon>Fungi</taxon>
        <taxon>Fungi incertae sedis</taxon>
        <taxon>Mucoromycota</taxon>
        <taxon>Glomeromycotina</taxon>
        <taxon>Glomeromycetes</taxon>
        <taxon>Glomerales</taxon>
        <taxon>Glomeraceae</taxon>
        <taxon>Rhizophagus</taxon>
    </lineage>
</organism>
<dbReference type="Proteomes" id="UP000232722">
    <property type="component" value="Unassembled WGS sequence"/>
</dbReference>
<sequence length="397" mass="47382">METSQKDLCAENNTPTGPMEGSKAIVRLYRPCHTYAYSFDTKKINPYVISDTRGCGILYNTKKARYFLMELDWKADLLLTKKNSFNVYTNDIDLTKDHHRIFNSSSKKINLNYLIGTYLTFTFAINRQFSPDVVKKYFKRLRQLLMDKLVAIKNRLFSESFKNRQTKTFIRFSAGSHVIYLGFYLPCGTNYNFNVRTYCNQPAAFVLSHNRWKCHKRLDLTDLEMVNVQTDGKNFNNIPTPRSIMDKIRSNFNYPKEVHSTRLGVKYDVTIRRYNEWRGKNNPDLKQIMEPIERRTKKGIPTCRKYYKEYKNLKFDIVRSPQQIKRWNRLTNSIVRAETKINREKPFLIKEDTKRSQYMVFKKVQQLVVRPNLRVYTKDEDEKKYDALIRKRTKNWL</sequence>
<dbReference type="VEuPathDB" id="FungiDB:RhiirA1_458422"/>
<dbReference type="VEuPathDB" id="FungiDB:RhiirFUN_003571"/>
<reference evidence="1 2" key="2">
    <citation type="submission" date="2017-09" db="EMBL/GenBank/DDBJ databases">
        <title>Extensive intraspecific genome diversity in a model arbuscular mycorrhizal fungus.</title>
        <authorList>
            <person name="Chen E.C."/>
            <person name="Morin E."/>
            <person name="Beaudet D."/>
            <person name="Noel J."/>
            <person name="Ndikumana S."/>
            <person name="Charron P."/>
            <person name="St-Onge C."/>
            <person name="Giorgi J."/>
            <person name="Grigoriev I.V."/>
            <person name="Roux C."/>
            <person name="Martin F.M."/>
            <person name="Corradi N."/>
        </authorList>
    </citation>
    <scope>NUCLEOTIDE SEQUENCE [LARGE SCALE GENOMIC DNA]</scope>
    <source>
        <strain evidence="1 2">A5</strain>
    </source>
</reference>
<reference evidence="1 2" key="1">
    <citation type="submission" date="2016-04" db="EMBL/GenBank/DDBJ databases">
        <title>Genome analyses suggest a sexual origin of heterokaryosis in a supposedly ancient asexual fungus.</title>
        <authorList>
            <person name="Ropars J."/>
            <person name="Sedzielewska K."/>
            <person name="Noel J."/>
            <person name="Charron P."/>
            <person name="Farinelli L."/>
            <person name="Marton T."/>
            <person name="Kruger M."/>
            <person name="Pelin A."/>
            <person name="Brachmann A."/>
            <person name="Corradi N."/>
        </authorList>
    </citation>
    <scope>NUCLEOTIDE SEQUENCE [LARGE SCALE GENOMIC DNA]</scope>
    <source>
        <strain evidence="1 2">A5</strain>
    </source>
</reference>